<dbReference type="RefSeq" id="WP_153215969.1">
    <property type="nucleotide sequence ID" value="NZ_WIBF01000006.1"/>
</dbReference>
<keyword evidence="2" id="KW-1185">Reference proteome</keyword>
<proteinExistence type="predicted"/>
<dbReference type="EMBL" id="WIBF01000006">
    <property type="protein sequence ID" value="MQQ09024.1"/>
    <property type="molecule type" value="Genomic_DNA"/>
</dbReference>
<reference evidence="1 2" key="1">
    <citation type="submission" date="2019-10" db="EMBL/GenBank/DDBJ databases">
        <title>Epibacterium sp. nov., isolated from seawater.</title>
        <authorList>
            <person name="Zhang X."/>
            <person name="Li N."/>
        </authorList>
    </citation>
    <scope>NUCLEOTIDE SEQUENCE [LARGE SCALE GENOMIC DNA]</scope>
    <source>
        <strain evidence="1 2">SM1979</strain>
    </source>
</reference>
<comment type="caution">
    <text evidence="1">The sequence shown here is derived from an EMBL/GenBank/DDBJ whole genome shotgun (WGS) entry which is preliminary data.</text>
</comment>
<gene>
    <name evidence="1" type="ORF">GFB49_11210</name>
</gene>
<name>A0A843YHW8_9RHOB</name>
<evidence type="ECO:0000313" key="2">
    <source>
        <dbReference type="Proteomes" id="UP000444174"/>
    </source>
</evidence>
<dbReference type="Proteomes" id="UP000444174">
    <property type="component" value="Unassembled WGS sequence"/>
</dbReference>
<organism evidence="1 2">
    <name type="scientific">Tritonibacter litoralis</name>
    <dbReference type="NCBI Taxonomy" id="2662264"/>
    <lineage>
        <taxon>Bacteria</taxon>
        <taxon>Pseudomonadati</taxon>
        <taxon>Pseudomonadota</taxon>
        <taxon>Alphaproteobacteria</taxon>
        <taxon>Rhodobacterales</taxon>
        <taxon>Paracoccaceae</taxon>
        <taxon>Tritonibacter</taxon>
    </lineage>
</organism>
<evidence type="ECO:0000313" key="1">
    <source>
        <dbReference type="EMBL" id="MQQ09024.1"/>
    </source>
</evidence>
<protein>
    <submittedName>
        <fullName evidence="1">Uncharacterized protein</fullName>
    </submittedName>
</protein>
<sequence length="209" mass="23735">MAPINDPMTPVENQLTTLHRQVEFYYKKLWKRISASVAPLCSFLKNVISAAKKLAQTVGKAAVDSLITTGRFVLNLIDNLATGLRQLWTIGKHILTGFKRKLEADRAKLIRVLKTKLRNFVVLFRKIFAWVNQLWDQIAPLDRALAILAQFRGILKLVLGWIADVTQVMGALNKIKQLMRKIWKPIKREVKSAIQLGKDIARMPVPKSA</sequence>
<accession>A0A843YHW8</accession>
<dbReference type="AlphaFoldDB" id="A0A843YHW8"/>